<organism evidence="7 8">
    <name type="scientific">Amycolatopsis rhizosphaerae</name>
    <dbReference type="NCBI Taxonomy" id="2053003"/>
    <lineage>
        <taxon>Bacteria</taxon>
        <taxon>Bacillati</taxon>
        <taxon>Actinomycetota</taxon>
        <taxon>Actinomycetes</taxon>
        <taxon>Pseudonocardiales</taxon>
        <taxon>Pseudonocardiaceae</taxon>
        <taxon>Amycolatopsis</taxon>
    </lineage>
</organism>
<dbReference type="InterPro" id="IPR020841">
    <property type="entry name" value="PKS_Beta-ketoAc_synthase_dom"/>
</dbReference>
<feature type="compositionally biased region" description="Basic and acidic residues" evidence="5">
    <location>
        <begin position="240"/>
        <end position="249"/>
    </location>
</feature>
<evidence type="ECO:0000256" key="4">
    <source>
        <dbReference type="RuleBase" id="RU003694"/>
    </source>
</evidence>
<dbReference type="PROSITE" id="PS52004">
    <property type="entry name" value="KS3_2"/>
    <property type="match status" value="1"/>
</dbReference>
<proteinExistence type="inferred from homology"/>
<feature type="region of interest" description="Disordered" evidence="5">
    <location>
        <begin position="219"/>
        <end position="255"/>
    </location>
</feature>
<evidence type="ECO:0000256" key="1">
    <source>
        <dbReference type="ARBA" id="ARBA00008467"/>
    </source>
</evidence>
<feature type="domain" description="Ketosynthase family 3 (KS3)" evidence="6">
    <location>
        <begin position="20"/>
        <end position="435"/>
    </location>
</feature>
<sequence>MRREHQGKRDGGGEGNVGTWLPITLRGVGLTLPGLDKPCYDFDEFAGAVLSGSCAITPLARTGTPIRVAGQVPGDGDEHLVLPEKLLRRMTRASRFAHSAVTRALEDAGLTAGQISAGDAVLVVSSYQFALPETIALFERFEREGPAAVAFDYWVSTAPAAIASGMATNLGLQIPTLSLTGGCSTSMRAFELAASMVGRGEVDHAVVVGVDTPLEPLYLSATGHPGRSGHHASSLSGDPSDVRPHDEHQTGNAPAEGAAAVVLGRPGHRGSRTFEGEFQALSTRNGGRNPMGLGTPEPCAADLARLLRGAGLSLRDLAFFCDFAEGNRQLEDFLCDTLSALRRTLNDDEPLPLTSQEACFGHLPGAAGLLKVLASVLMLDQRRVAPTANLVTPYSRLPAQPVAGEPAPITDPARRTALTVGLSGGGDATSVLLRAV</sequence>
<dbReference type="Pfam" id="PF00109">
    <property type="entry name" value="ketoacyl-synt"/>
    <property type="match status" value="1"/>
</dbReference>
<protein>
    <submittedName>
        <fullName evidence="7">3-oxoacyl-ACP synthase</fullName>
    </submittedName>
</protein>
<evidence type="ECO:0000256" key="5">
    <source>
        <dbReference type="SAM" id="MobiDB-lite"/>
    </source>
</evidence>
<dbReference type="AlphaFoldDB" id="A0A558CBS8"/>
<dbReference type="PANTHER" id="PTHR11712">
    <property type="entry name" value="POLYKETIDE SYNTHASE-RELATED"/>
    <property type="match status" value="1"/>
</dbReference>
<dbReference type="InterPro" id="IPR016039">
    <property type="entry name" value="Thiolase-like"/>
</dbReference>
<keyword evidence="3" id="KW-0012">Acyltransferase</keyword>
<evidence type="ECO:0000256" key="3">
    <source>
        <dbReference type="ARBA" id="ARBA00023315"/>
    </source>
</evidence>
<name>A0A558CBS8_9PSEU</name>
<comment type="similarity">
    <text evidence="1 4">Belongs to the thiolase-like superfamily. Beta-ketoacyl-ACP synthases family.</text>
</comment>
<reference evidence="7 8" key="1">
    <citation type="submission" date="2019-07" db="EMBL/GenBank/DDBJ databases">
        <authorList>
            <person name="Duangmal K."/>
            <person name="Teo W.F.A."/>
        </authorList>
    </citation>
    <scope>NUCLEOTIDE SEQUENCE [LARGE SCALE GENOMIC DNA]</scope>
    <source>
        <strain evidence="7 8">TBRC 6029</strain>
    </source>
</reference>
<dbReference type="OrthoDB" id="3700270at2"/>
<dbReference type="SMART" id="SM00825">
    <property type="entry name" value="PKS_KS"/>
    <property type="match status" value="1"/>
</dbReference>
<evidence type="ECO:0000256" key="2">
    <source>
        <dbReference type="ARBA" id="ARBA00022679"/>
    </source>
</evidence>
<comment type="caution">
    <text evidence="7">The sequence shown here is derived from an EMBL/GenBank/DDBJ whole genome shotgun (WGS) entry which is preliminary data.</text>
</comment>
<dbReference type="EMBL" id="VJWX01000203">
    <property type="protein sequence ID" value="TVT46228.1"/>
    <property type="molecule type" value="Genomic_DNA"/>
</dbReference>
<evidence type="ECO:0000313" key="7">
    <source>
        <dbReference type="EMBL" id="TVT46228.1"/>
    </source>
</evidence>
<dbReference type="PANTHER" id="PTHR11712:SF322">
    <property type="entry name" value="POLYKETIDE BETA-KETOACYL SYNTHASE 2-RELATED"/>
    <property type="match status" value="1"/>
</dbReference>
<dbReference type="Pfam" id="PF02801">
    <property type="entry name" value="Ketoacyl-synt_C"/>
    <property type="match status" value="1"/>
</dbReference>
<dbReference type="GO" id="GO:0004315">
    <property type="term" value="F:3-oxoacyl-[acyl-carrier-protein] synthase activity"/>
    <property type="evidence" value="ECO:0007669"/>
    <property type="project" value="TreeGrafter"/>
</dbReference>
<dbReference type="SUPFAM" id="SSF53901">
    <property type="entry name" value="Thiolase-like"/>
    <property type="match status" value="2"/>
</dbReference>
<dbReference type="InterPro" id="IPR014031">
    <property type="entry name" value="Ketoacyl_synth_C"/>
</dbReference>
<accession>A0A558CBS8</accession>
<gene>
    <name evidence="7" type="ORF">FNH05_20120</name>
</gene>
<dbReference type="Gene3D" id="3.40.47.10">
    <property type="match status" value="2"/>
</dbReference>
<dbReference type="InterPro" id="IPR000794">
    <property type="entry name" value="Beta-ketoacyl_synthase"/>
</dbReference>
<keyword evidence="8" id="KW-1185">Reference proteome</keyword>
<evidence type="ECO:0000313" key="8">
    <source>
        <dbReference type="Proteomes" id="UP000320011"/>
    </source>
</evidence>
<dbReference type="InterPro" id="IPR014030">
    <property type="entry name" value="Ketoacyl_synth_N"/>
</dbReference>
<dbReference type="GO" id="GO:0006633">
    <property type="term" value="P:fatty acid biosynthetic process"/>
    <property type="evidence" value="ECO:0007669"/>
    <property type="project" value="TreeGrafter"/>
</dbReference>
<keyword evidence="2 4" id="KW-0808">Transferase</keyword>
<dbReference type="Proteomes" id="UP000320011">
    <property type="component" value="Unassembled WGS sequence"/>
</dbReference>
<evidence type="ECO:0000259" key="6">
    <source>
        <dbReference type="PROSITE" id="PS52004"/>
    </source>
</evidence>
<reference evidence="7 8" key="2">
    <citation type="submission" date="2019-08" db="EMBL/GenBank/DDBJ databases">
        <title>Amycolatopsis acidicola sp. nov., isolated from peat swamp forest soil.</title>
        <authorList>
            <person name="Srisuk N."/>
        </authorList>
    </citation>
    <scope>NUCLEOTIDE SEQUENCE [LARGE SCALE GENOMIC DNA]</scope>
    <source>
        <strain evidence="7 8">TBRC 6029</strain>
    </source>
</reference>